<evidence type="ECO:0000313" key="2">
    <source>
        <dbReference type="Proteomes" id="UP000010552"/>
    </source>
</evidence>
<evidence type="ECO:0000313" key="1">
    <source>
        <dbReference type="EMBL" id="ELK05976.1"/>
    </source>
</evidence>
<keyword evidence="2" id="KW-1185">Reference proteome</keyword>
<protein>
    <submittedName>
        <fullName evidence="1">Uncharacterized protein</fullName>
    </submittedName>
</protein>
<name>L5K5C8_PTEAL</name>
<proteinExistence type="predicted"/>
<organism evidence="1 2">
    <name type="scientific">Pteropus alecto</name>
    <name type="common">Black flying fox</name>
    <dbReference type="NCBI Taxonomy" id="9402"/>
    <lineage>
        <taxon>Eukaryota</taxon>
        <taxon>Metazoa</taxon>
        <taxon>Chordata</taxon>
        <taxon>Craniata</taxon>
        <taxon>Vertebrata</taxon>
        <taxon>Euteleostomi</taxon>
        <taxon>Mammalia</taxon>
        <taxon>Eutheria</taxon>
        <taxon>Laurasiatheria</taxon>
        <taxon>Chiroptera</taxon>
        <taxon>Yinpterochiroptera</taxon>
        <taxon>Pteropodoidea</taxon>
        <taxon>Pteropodidae</taxon>
        <taxon>Pteropodinae</taxon>
        <taxon>Pteropus</taxon>
    </lineage>
</organism>
<reference evidence="2" key="1">
    <citation type="journal article" date="2013" name="Science">
        <title>Comparative analysis of bat genomes provides insight into the evolution of flight and immunity.</title>
        <authorList>
            <person name="Zhang G."/>
            <person name="Cowled C."/>
            <person name="Shi Z."/>
            <person name="Huang Z."/>
            <person name="Bishop-Lilly K.A."/>
            <person name="Fang X."/>
            <person name="Wynne J.W."/>
            <person name="Xiong Z."/>
            <person name="Baker M.L."/>
            <person name="Zhao W."/>
            <person name="Tachedjian M."/>
            <person name="Zhu Y."/>
            <person name="Zhou P."/>
            <person name="Jiang X."/>
            <person name="Ng J."/>
            <person name="Yang L."/>
            <person name="Wu L."/>
            <person name="Xiao J."/>
            <person name="Feng Y."/>
            <person name="Chen Y."/>
            <person name="Sun X."/>
            <person name="Zhang Y."/>
            <person name="Marsh G.A."/>
            <person name="Crameri G."/>
            <person name="Broder C.C."/>
            <person name="Frey K.G."/>
            <person name="Wang L.F."/>
            <person name="Wang J."/>
        </authorList>
    </citation>
    <scope>NUCLEOTIDE SEQUENCE [LARGE SCALE GENOMIC DNA]</scope>
</reference>
<sequence length="134" mass="15097">MRWQVTLYLLRGKRQETANALVSVPPISTSSQSALIYSMLSALRVINIWTAITLLSPPSGLSAECLQTATFLKVLGIDSKVFRQRGWSVSSPGGITRHHRPAGVTPNHWFSHLRSWARKKHNLSHHIYEVWGQN</sequence>
<dbReference type="EMBL" id="KB031037">
    <property type="protein sequence ID" value="ELK05976.1"/>
    <property type="molecule type" value="Genomic_DNA"/>
</dbReference>
<dbReference type="AlphaFoldDB" id="L5K5C8"/>
<gene>
    <name evidence="1" type="ORF">PAL_GLEAN10017485</name>
</gene>
<dbReference type="Proteomes" id="UP000010552">
    <property type="component" value="Unassembled WGS sequence"/>
</dbReference>
<dbReference type="InParanoid" id="L5K5C8"/>
<accession>L5K5C8</accession>